<keyword evidence="7" id="KW-0653">Protein transport</keyword>
<keyword evidence="5 8" id="KW-1133">Transmembrane helix</keyword>
<evidence type="ECO:0000256" key="5">
    <source>
        <dbReference type="ARBA" id="ARBA00022989"/>
    </source>
</evidence>
<evidence type="ECO:0000256" key="1">
    <source>
        <dbReference type="ARBA" id="ARBA00004162"/>
    </source>
</evidence>
<comment type="subcellular location">
    <subcellularLocation>
        <location evidence="1">Cell membrane</location>
        <topology evidence="1">Single-pass membrane protein</topology>
    </subcellularLocation>
    <subcellularLocation>
        <location evidence="7">Cell membrane</location>
        <topology evidence="7">Single-pass type II membrane protein</topology>
    </subcellularLocation>
</comment>
<dbReference type="InterPro" id="IPR003400">
    <property type="entry name" value="ExbD"/>
</dbReference>
<evidence type="ECO:0000256" key="6">
    <source>
        <dbReference type="ARBA" id="ARBA00023136"/>
    </source>
</evidence>
<reference evidence="9 10" key="1">
    <citation type="submission" date="2018-04" db="EMBL/GenBank/DDBJ databases">
        <title>Genomic Encyclopedia of Type Strains, Phase IV (KMG-IV): sequencing the most valuable type-strain genomes for metagenomic binning, comparative biology and taxonomic classification.</title>
        <authorList>
            <person name="Goeker M."/>
        </authorList>
    </citation>
    <scope>NUCLEOTIDE SEQUENCE [LARGE SCALE GENOMIC DNA]</scope>
    <source>
        <strain evidence="9 10">DSM 104150</strain>
    </source>
</reference>
<dbReference type="GO" id="GO:0022857">
    <property type="term" value="F:transmembrane transporter activity"/>
    <property type="evidence" value="ECO:0007669"/>
    <property type="project" value="InterPro"/>
</dbReference>
<name>A0A318EJP9_9GAMM</name>
<dbReference type="RefSeq" id="WP_110263526.1">
    <property type="nucleotide sequence ID" value="NZ_CAKZQT010000007.1"/>
</dbReference>
<dbReference type="OrthoDB" id="9793581at2"/>
<comment type="caution">
    <text evidence="9">The sequence shown here is derived from an EMBL/GenBank/DDBJ whole genome shotgun (WGS) entry which is preliminary data.</text>
</comment>
<proteinExistence type="inferred from homology"/>
<accession>A0A318EJP9</accession>
<evidence type="ECO:0000256" key="2">
    <source>
        <dbReference type="ARBA" id="ARBA00005811"/>
    </source>
</evidence>
<dbReference type="Pfam" id="PF02472">
    <property type="entry name" value="ExbD"/>
    <property type="match status" value="1"/>
</dbReference>
<evidence type="ECO:0000256" key="4">
    <source>
        <dbReference type="ARBA" id="ARBA00022692"/>
    </source>
</evidence>
<feature type="transmembrane region" description="Helical" evidence="8">
    <location>
        <begin position="20"/>
        <end position="38"/>
    </location>
</feature>
<comment type="similarity">
    <text evidence="2 7">Belongs to the ExbD/TolR family.</text>
</comment>
<gene>
    <name evidence="9" type="ORF">C8D93_101461</name>
</gene>
<keyword evidence="6 8" id="KW-0472">Membrane</keyword>
<protein>
    <submittedName>
        <fullName evidence="9">Outer membrane transport energization protein ExbD</fullName>
    </submittedName>
</protein>
<dbReference type="Proteomes" id="UP000248330">
    <property type="component" value="Unassembled WGS sequence"/>
</dbReference>
<keyword evidence="10" id="KW-1185">Reference proteome</keyword>
<dbReference type="Gene3D" id="3.30.420.270">
    <property type="match status" value="1"/>
</dbReference>
<dbReference type="AlphaFoldDB" id="A0A318EJP9"/>
<evidence type="ECO:0000256" key="7">
    <source>
        <dbReference type="RuleBase" id="RU003879"/>
    </source>
</evidence>
<dbReference type="EMBL" id="QICN01000001">
    <property type="protein sequence ID" value="PXV71411.1"/>
    <property type="molecule type" value="Genomic_DNA"/>
</dbReference>
<sequence length="134" mass="14778">MKVRRHAAPPEDTGIDLTPMLDVIFIMLIFFIVTTTFVREAGIEINRPSAETAVKQEQSNILVAISADSEVWIDGQRVDIRELRGMIRKLKSENPEAAVIVQADRDARAGLLVQAMDQARLAGVRDVAVAAEQP</sequence>
<evidence type="ECO:0000256" key="3">
    <source>
        <dbReference type="ARBA" id="ARBA00022475"/>
    </source>
</evidence>
<dbReference type="GO" id="GO:0015031">
    <property type="term" value="P:protein transport"/>
    <property type="evidence" value="ECO:0007669"/>
    <property type="project" value="UniProtKB-KW"/>
</dbReference>
<keyword evidence="4 7" id="KW-0812">Transmembrane</keyword>
<evidence type="ECO:0000313" key="9">
    <source>
        <dbReference type="EMBL" id="PXV71411.1"/>
    </source>
</evidence>
<dbReference type="PANTHER" id="PTHR30558:SF13">
    <property type="entry name" value="BIOPOLYMER TRANSPORT PROTEIN EXBD2"/>
    <property type="match status" value="1"/>
</dbReference>
<dbReference type="PANTHER" id="PTHR30558">
    <property type="entry name" value="EXBD MEMBRANE COMPONENT OF PMF-DRIVEN MACROMOLECULE IMPORT SYSTEM"/>
    <property type="match status" value="1"/>
</dbReference>
<evidence type="ECO:0000313" key="10">
    <source>
        <dbReference type="Proteomes" id="UP000248330"/>
    </source>
</evidence>
<organism evidence="9 10">
    <name type="scientific">Sinimarinibacterium flocculans</name>
    <dbReference type="NCBI Taxonomy" id="985250"/>
    <lineage>
        <taxon>Bacteria</taxon>
        <taxon>Pseudomonadati</taxon>
        <taxon>Pseudomonadota</taxon>
        <taxon>Gammaproteobacteria</taxon>
        <taxon>Nevskiales</taxon>
        <taxon>Nevskiaceae</taxon>
        <taxon>Sinimarinibacterium</taxon>
    </lineage>
</organism>
<dbReference type="GO" id="GO:0005886">
    <property type="term" value="C:plasma membrane"/>
    <property type="evidence" value="ECO:0007669"/>
    <property type="project" value="UniProtKB-SubCell"/>
</dbReference>
<keyword evidence="3" id="KW-1003">Cell membrane</keyword>
<keyword evidence="7" id="KW-0813">Transport</keyword>
<evidence type="ECO:0000256" key="8">
    <source>
        <dbReference type="SAM" id="Phobius"/>
    </source>
</evidence>